<dbReference type="InterPro" id="IPR050106">
    <property type="entry name" value="HistidinolP_aminotransfase"/>
</dbReference>
<comment type="similarity">
    <text evidence="3 9">Belongs to the class-II pyridoxal-phosphate-dependent aminotransferase family. Histidinol-phosphate aminotransferase subfamily.</text>
</comment>
<sequence>MGPPVMSETITTSTAGAKAPTPKPWIEGIHAYVPGKSKGKDGRPLIKLSANENPLGTSPAALAAKAQAPALYPDPDSAALRAELGERHGIDPARIVMGTGSDELLNLIAQGYAGPGDEVIYVRYGFSVYDIAARRCGATPVVAPDRDYGTDVDALLALVSERTRLVFVANPNNPTGSYLPAGEIARLHAGLPSDVVLVLDQAYAEYLAPEDEDGSLALAAAHENVLVTRTFSKIFGLAGERIGWATGAPGLVATLNRIRGPFNVPSTGQAMALAALADPAFVEASRQHNLEQRARFVEKLEALGNHGLRPLPSQANFVLVLFEGVLTAEAAFEGLADRGYIVRWLPGQGLPQALRITIGTSEDMDAIAAALREMAEDAK</sequence>
<comment type="subunit">
    <text evidence="4 9">Homodimer.</text>
</comment>
<keyword evidence="6 9" id="KW-0808">Transferase</keyword>
<evidence type="ECO:0000259" key="11">
    <source>
        <dbReference type="Pfam" id="PF00155"/>
    </source>
</evidence>
<dbReference type="InterPro" id="IPR015424">
    <property type="entry name" value="PyrdxlP-dep_Trfase"/>
</dbReference>
<dbReference type="Gene3D" id="3.90.1150.10">
    <property type="entry name" value="Aspartate Aminotransferase, domain 1"/>
    <property type="match status" value="1"/>
</dbReference>
<dbReference type="CDD" id="cd00609">
    <property type="entry name" value="AAT_like"/>
    <property type="match status" value="1"/>
</dbReference>
<evidence type="ECO:0000256" key="9">
    <source>
        <dbReference type="HAMAP-Rule" id="MF_01023"/>
    </source>
</evidence>
<feature type="modified residue" description="N6-(pyridoxal phosphate)lysine" evidence="9">
    <location>
        <position position="233"/>
    </location>
</feature>
<keyword evidence="13" id="KW-1185">Reference proteome</keyword>
<dbReference type="SUPFAM" id="SSF53383">
    <property type="entry name" value="PLP-dependent transferases"/>
    <property type="match status" value="1"/>
</dbReference>
<evidence type="ECO:0000256" key="2">
    <source>
        <dbReference type="ARBA" id="ARBA00005011"/>
    </source>
</evidence>
<dbReference type="RefSeq" id="WP_379511602.1">
    <property type="nucleotide sequence ID" value="NZ_FXUI01000005.1"/>
</dbReference>
<keyword evidence="9" id="KW-0368">Histidine biosynthesis</keyword>
<reference evidence="12 13" key="1">
    <citation type="submission" date="2017-05" db="EMBL/GenBank/DDBJ databases">
        <authorList>
            <person name="Varghese N."/>
            <person name="Submissions S."/>
        </authorList>
    </citation>
    <scope>NUCLEOTIDE SEQUENCE [LARGE SCALE GENOMIC DNA]</scope>
    <source>
        <strain evidence="12 13">SM16</strain>
    </source>
</reference>
<dbReference type="NCBIfam" id="TIGR01141">
    <property type="entry name" value="hisC"/>
    <property type="match status" value="1"/>
</dbReference>
<comment type="catalytic activity">
    <reaction evidence="8 9">
        <text>L-histidinol phosphate + 2-oxoglutarate = 3-(imidazol-4-yl)-2-oxopropyl phosphate + L-glutamate</text>
        <dbReference type="Rhea" id="RHEA:23744"/>
        <dbReference type="ChEBI" id="CHEBI:16810"/>
        <dbReference type="ChEBI" id="CHEBI:29985"/>
        <dbReference type="ChEBI" id="CHEBI:57766"/>
        <dbReference type="ChEBI" id="CHEBI:57980"/>
        <dbReference type="EC" id="2.6.1.9"/>
    </reaction>
</comment>
<dbReference type="InterPro" id="IPR015422">
    <property type="entry name" value="PyrdxlP-dep_Trfase_small"/>
</dbReference>
<keyword evidence="9" id="KW-0028">Amino-acid biosynthesis</keyword>
<organism evidence="12 13">
    <name type="scientific">Novosphingobium panipatense</name>
    <dbReference type="NCBI Taxonomy" id="428991"/>
    <lineage>
        <taxon>Bacteria</taxon>
        <taxon>Pseudomonadati</taxon>
        <taxon>Pseudomonadota</taxon>
        <taxon>Alphaproteobacteria</taxon>
        <taxon>Sphingomonadales</taxon>
        <taxon>Sphingomonadaceae</taxon>
        <taxon>Novosphingobium</taxon>
    </lineage>
</organism>
<dbReference type="InterPro" id="IPR005861">
    <property type="entry name" value="HisP_aminotrans"/>
</dbReference>
<dbReference type="EC" id="2.6.1.9" evidence="9"/>
<evidence type="ECO:0000256" key="10">
    <source>
        <dbReference type="SAM" id="MobiDB-lite"/>
    </source>
</evidence>
<protein>
    <recommendedName>
        <fullName evidence="9">Histidinol-phosphate aminotransferase</fullName>
        <ecNumber evidence="9">2.6.1.9</ecNumber>
    </recommendedName>
    <alternativeName>
        <fullName evidence="9">Imidazole acetol-phosphate transaminase</fullName>
    </alternativeName>
</protein>
<evidence type="ECO:0000313" key="13">
    <source>
        <dbReference type="Proteomes" id="UP001157910"/>
    </source>
</evidence>
<evidence type="ECO:0000256" key="4">
    <source>
        <dbReference type="ARBA" id="ARBA00011738"/>
    </source>
</evidence>
<keyword evidence="7 9" id="KW-0663">Pyridoxal phosphate</keyword>
<proteinExistence type="inferred from homology"/>
<name>A0ABY1QGR6_9SPHN</name>
<dbReference type="Proteomes" id="UP001157910">
    <property type="component" value="Unassembled WGS sequence"/>
</dbReference>
<dbReference type="PANTHER" id="PTHR43643:SF3">
    <property type="entry name" value="HISTIDINOL-PHOSPHATE AMINOTRANSFERASE"/>
    <property type="match status" value="1"/>
</dbReference>
<keyword evidence="5 9" id="KW-0032">Aminotransferase</keyword>
<dbReference type="Pfam" id="PF00155">
    <property type="entry name" value="Aminotran_1_2"/>
    <property type="match status" value="1"/>
</dbReference>
<evidence type="ECO:0000256" key="6">
    <source>
        <dbReference type="ARBA" id="ARBA00022679"/>
    </source>
</evidence>
<accession>A0ABY1QGR6</accession>
<evidence type="ECO:0000313" key="12">
    <source>
        <dbReference type="EMBL" id="SMP70061.1"/>
    </source>
</evidence>
<comment type="pathway">
    <text evidence="2 9">Amino-acid biosynthesis; L-histidine biosynthesis; L-histidine from 5-phospho-alpha-D-ribose 1-diphosphate: step 7/9.</text>
</comment>
<evidence type="ECO:0000256" key="5">
    <source>
        <dbReference type="ARBA" id="ARBA00022576"/>
    </source>
</evidence>
<dbReference type="InterPro" id="IPR004839">
    <property type="entry name" value="Aminotransferase_I/II_large"/>
</dbReference>
<feature type="region of interest" description="Disordered" evidence="10">
    <location>
        <begin position="1"/>
        <end position="21"/>
    </location>
</feature>
<gene>
    <name evidence="9" type="primary">hisC</name>
    <name evidence="12" type="ORF">SAMN06296065_105230</name>
</gene>
<dbReference type="GO" id="GO:0008483">
    <property type="term" value="F:transaminase activity"/>
    <property type="evidence" value="ECO:0007669"/>
    <property type="project" value="UniProtKB-KW"/>
</dbReference>
<dbReference type="PANTHER" id="PTHR43643">
    <property type="entry name" value="HISTIDINOL-PHOSPHATE AMINOTRANSFERASE 2"/>
    <property type="match status" value="1"/>
</dbReference>
<comment type="caution">
    <text evidence="12">The sequence shown here is derived from an EMBL/GenBank/DDBJ whole genome shotgun (WGS) entry which is preliminary data.</text>
</comment>
<dbReference type="Gene3D" id="3.40.640.10">
    <property type="entry name" value="Type I PLP-dependent aspartate aminotransferase-like (Major domain)"/>
    <property type="match status" value="1"/>
</dbReference>
<dbReference type="HAMAP" id="MF_01023">
    <property type="entry name" value="HisC_aminotrans_2"/>
    <property type="match status" value="1"/>
</dbReference>
<evidence type="ECO:0000256" key="8">
    <source>
        <dbReference type="ARBA" id="ARBA00047481"/>
    </source>
</evidence>
<feature type="domain" description="Aminotransferase class I/classII large" evidence="11">
    <location>
        <begin position="44"/>
        <end position="371"/>
    </location>
</feature>
<evidence type="ECO:0000256" key="3">
    <source>
        <dbReference type="ARBA" id="ARBA00007970"/>
    </source>
</evidence>
<evidence type="ECO:0000256" key="1">
    <source>
        <dbReference type="ARBA" id="ARBA00001933"/>
    </source>
</evidence>
<comment type="cofactor">
    <cofactor evidence="1 9">
        <name>pyridoxal 5'-phosphate</name>
        <dbReference type="ChEBI" id="CHEBI:597326"/>
    </cofactor>
</comment>
<dbReference type="EMBL" id="FXUI01000005">
    <property type="protein sequence ID" value="SMP70061.1"/>
    <property type="molecule type" value="Genomic_DNA"/>
</dbReference>
<evidence type="ECO:0000256" key="7">
    <source>
        <dbReference type="ARBA" id="ARBA00022898"/>
    </source>
</evidence>
<dbReference type="InterPro" id="IPR015421">
    <property type="entry name" value="PyrdxlP-dep_Trfase_major"/>
</dbReference>